<reference evidence="1 2" key="1">
    <citation type="journal article" date="2018" name="J. Biol. Chem.">
        <title>Discovery of the actinoplanic acid pathway in Streptomyces rapamycinicus reveals a genetically conserved synergism with rapamycin.</title>
        <authorList>
            <person name="Mrak P."/>
            <person name="Krastel P."/>
            <person name="Pivk Lukancic P."/>
            <person name="Tao J."/>
            <person name="Pistorius D."/>
            <person name="Moore C.M."/>
        </authorList>
    </citation>
    <scope>NUCLEOTIDE SEQUENCE [LARGE SCALE GENOMIC DNA]</scope>
    <source>
        <strain evidence="1 2">NRRL 5491</strain>
    </source>
</reference>
<evidence type="ECO:0000313" key="1">
    <source>
        <dbReference type="EMBL" id="RLV78158.1"/>
    </source>
</evidence>
<proteinExistence type="predicted"/>
<gene>
    <name evidence="1" type="ORF">D3C57_107275</name>
</gene>
<protein>
    <submittedName>
        <fullName evidence="1">Uncharacterized protein</fullName>
    </submittedName>
</protein>
<sequence>MNAGPGTGQTDGMDREARQWMLKVDGEGFEVAERPDEPGTYDFTWLTGPNPGYGFTTHVHGADSLSERELEESARDFLGQVDPGTGHIE</sequence>
<dbReference type="STRING" id="1343740.M271_36325"/>
<name>A0A3L8RFB8_STRRN</name>
<accession>A0A3L8RFB8</accession>
<dbReference type="AlphaFoldDB" id="A0A3L8RFB8"/>
<evidence type="ECO:0000313" key="2">
    <source>
        <dbReference type="Proteomes" id="UP000281594"/>
    </source>
</evidence>
<dbReference type="EMBL" id="QYCY01000001">
    <property type="protein sequence ID" value="RLV78158.1"/>
    <property type="molecule type" value="Genomic_DNA"/>
</dbReference>
<comment type="caution">
    <text evidence="1">The sequence shown here is derived from an EMBL/GenBank/DDBJ whole genome shotgun (WGS) entry which is preliminary data.</text>
</comment>
<organism evidence="1 2">
    <name type="scientific">Streptomyces rapamycinicus (strain ATCC 29253 / DSM 41530 / NRRL 5491 / AYB-994)</name>
    <name type="common">Streptomyces hygroscopicus (strain ATCC 29253)</name>
    <dbReference type="NCBI Taxonomy" id="1343740"/>
    <lineage>
        <taxon>Bacteria</taxon>
        <taxon>Bacillati</taxon>
        <taxon>Actinomycetota</taxon>
        <taxon>Actinomycetes</taxon>
        <taxon>Kitasatosporales</taxon>
        <taxon>Streptomycetaceae</taxon>
        <taxon>Streptomyces</taxon>
        <taxon>Streptomyces violaceusniger group</taxon>
    </lineage>
</organism>
<dbReference type="Proteomes" id="UP000281594">
    <property type="component" value="Unassembled WGS sequence"/>
</dbReference>